<evidence type="ECO:0000256" key="1">
    <source>
        <dbReference type="ARBA" id="ARBA00022801"/>
    </source>
</evidence>
<reference evidence="4 5" key="1">
    <citation type="journal article" date="2018" name="J. Microbiol.">
        <title>Bacillus spongiae sp. nov., isolated from sponge of Jeju Island.</title>
        <authorList>
            <person name="Lee G.E."/>
            <person name="Im W.T."/>
            <person name="Park J.S."/>
        </authorList>
    </citation>
    <scope>NUCLEOTIDE SEQUENCE [LARGE SCALE GENOMIC DNA]</scope>
    <source>
        <strain evidence="4 5">135PIL107-10</strain>
    </source>
</reference>
<proteinExistence type="predicted"/>
<keyword evidence="5" id="KW-1185">Reference proteome</keyword>
<dbReference type="PIRSF" id="PIRSF010386">
    <property type="entry name" value="RocB"/>
    <property type="match status" value="1"/>
</dbReference>
<dbReference type="Pfam" id="PF04389">
    <property type="entry name" value="Peptidase_M28"/>
    <property type="match status" value="1"/>
</dbReference>
<organism evidence="4 5">
    <name type="scientific">Bacillus spongiae</name>
    <dbReference type="NCBI Taxonomy" id="2683610"/>
    <lineage>
        <taxon>Bacteria</taxon>
        <taxon>Bacillati</taxon>
        <taxon>Bacillota</taxon>
        <taxon>Bacilli</taxon>
        <taxon>Bacillales</taxon>
        <taxon>Bacillaceae</taxon>
        <taxon>Bacillus</taxon>
    </lineage>
</organism>
<dbReference type="InterPro" id="IPR001261">
    <property type="entry name" value="ArgE/DapE_CS"/>
</dbReference>
<dbReference type="RefSeq" id="WP_336585800.1">
    <property type="nucleotide sequence ID" value="NZ_JBBAXC010000003.1"/>
</dbReference>
<name>A0ABU8HAV9_9BACI</name>
<dbReference type="Gene3D" id="3.40.630.10">
    <property type="entry name" value="Zn peptidases"/>
    <property type="match status" value="1"/>
</dbReference>
<accession>A0ABU8HAV9</accession>
<evidence type="ECO:0000259" key="3">
    <source>
        <dbReference type="Pfam" id="PF04389"/>
    </source>
</evidence>
<feature type="domain" description="Peptidase M28" evidence="3">
    <location>
        <begin position="71"/>
        <end position="208"/>
    </location>
</feature>
<sequence>MYDQLKNKSIAEQAEFLTRSLVAIKSYNSSQGETEKARFIKKIILSFPYFQQHASEVWEQEIPHDPYGRVNIFARIKGKTRKTILFHAHLDTVGTEDYGSLQEGAHDPDLLEKFFVNFNGDDFIRNEAKSGNWLFGRGALDMQSGIAVNLVNLLYFSQQPEPLDGDLLYLFNVDEENQHRGILNAVEELYKMRKSGSHFIAGINNDFISPMFPEDKNKYIYTGAAGKILPCFYIYGRESHVGDVFHSIDPTHLAADIIHEINHNLQLTERIKGEYTLPPTCLYLKETKKQYNVQTPVSVKLYFNYFIYERSPSEVLEDFFLKTINISNRYKNRAKKQFEVFRKQQGFPEIDLNWSIDVTTLSDYIDKLEAQGINAYDVMKKVYRNQSQGKDEREVAFEIIEVLQQYDSDKSPRIILFFAPPYLPNNDLDQNDELACKVKSVVESTLKELSQQVQENFVLRRFFPYLADGSFLSISTDDKDIQTFKKNMPLMDELYSLPIKKIKELNIPSLNLGVYGKDGHKWTERVYKPYSFGILPKVIQTVTVELLKI</sequence>
<evidence type="ECO:0000313" key="4">
    <source>
        <dbReference type="EMBL" id="MEI5906367.1"/>
    </source>
</evidence>
<comment type="caution">
    <text evidence="4">The sequence shown here is derived from an EMBL/GenBank/DDBJ whole genome shotgun (WGS) entry which is preliminary data.</text>
</comment>
<gene>
    <name evidence="4" type="ORF">WAK64_04780</name>
</gene>
<dbReference type="InterPro" id="IPR012166">
    <property type="entry name" value="Uncharacterised_RocB"/>
</dbReference>
<dbReference type="InterPro" id="IPR007484">
    <property type="entry name" value="Peptidase_M28"/>
</dbReference>
<dbReference type="PANTHER" id="PTHR43808:SF27">
    <property type="entry name" value="PROTEIN ROCB"/>
    <property type="match status" value="1"/>
</dbReference>
<dbReference type="Proteomes" id="UP001312865">
    <property type="component" value="Unassembled WGS sequence"/>
</dbReference>
<dbReference type="PANTHER" id="PTHR43808">
    <property type="entry name" value="ACETYLORNITHINE DEACETYLASE"/>
    <property type="match status" value="1"/>
</dbReference>
<evidence type="ECO:0000256" key="2">
    <source>
        <dbReference type="ARBA" id="ARBA00022833"/>
    </source>
</evidence>
<dbReference type="EMBL" id="JBBAXC010000003">
    <property type="protein sequence ID" value="MEI5906367.1"/>
    <property type="molecule type" value="Genomic_DNA"/>
</dbReference>
<keyword evidence="1" id="KW-0378">Hydrolase</keyword>
<evidence type="ECO:0000313" key="5">
    <source>
        <dbReference type="Proteomes" id="UP001312865"/>
    </source>
</evidence>
<keyword evidence="2" id="KW-0862">Zinc</keyword>
<dbReference type="SUPFAM" id="SSF53187">
    <property type="entry name" value="Zn-dependent exopeptidases"/>
    <property type="match status" value="1"/>
</dbReference>
<dbReference type="PROSITE" id="PS00758">
    <property type="entry name" value="ARGE_DAPE_CPG2_1"/>
    <property type="match status" value="1"/>
</dbReference>
<dbReference type="InterPro" id="IPR050072">
    <property type="entry name" value="Peptidase_M20A"/>
</dbReference>
<protein>
    <submittedName>
        <fullName evidence="4">M20/M25/M40 family metallo-hydrolase</fullName>
    </submittedName>
</protein>